<reference evidence="1 2" key="1">
    <citation type="submission" date="2021-03" db="EMBL/GenBank/DDBJ databases">
        <title>Genomic Encyclopedia of Type Strains, Phase IV (KMG-IV): sequencing the most valuable type-strain genomes for metagenomic binning, comparative biology and taxonomic classification.</title>
        <authorList>
            <person name="Goeker M."/>
        </authorList>
    </citation>
    <scope>NUCLEOTIDE SEQUENCE [LARGE SCALE GENOMIC DNA]</scope>
    <source>
        <strain evidence="1 2">DSM 21600</strain>
    </source>
</reference>
<proteinExistence type="predicted"/>
<organism evidence="1 2">
    <name type="scientific">Rhizobium halophytocola</name>
    <dbReference type="NCBI Taxonomy" id="735519"/>
    <lineage>
        <taxon>Bacteria</taxon>
        <taxon>Pseudomonadati</taxon>
        <taxon>Pseudomonadota</taxon>
        <taxon>Alphaproteobacteria</taxon>
        <taxon>Hyphomicrobiales</taxon>
        <taxon>Rhizobiaceae</taxon>
        <taxon>Rhizobium/Agrobacterium group</taxon>
        <taxon>Rhizobium</taxon>
    </lineage>
</organism>
<sequence>MSINWPSFSAFLACQTQWRVTSTMAGLLWIGLDYAALPIALTGTDITPALMVDLQAMEGAALEILNEVD</sequence>
<evidence type="ECO:0000313" key="1">
    <source>
        <dbReference type="EMBL" id="MBP1852683.1"/>
    </source>
</evidence>
<evidence type="ECO:0000313" key="2">
    <source>
        <dbReference type="Proteomes" id="UP000759443"/>
    </source>
</evidence>
<keyword evidence="2" id="KW-1185">Reference proteome</keyword>
<dbReference type="InterPro" id="IPR014915">
    <property type="entry name" value="Phage_TLS_TfmB"/>
</dbReference>
<comment type="caution">
    <text evidence="1">The sequence shown here is derived from an EMBL/GenBank/DDBJ whole genome shotgun (WGS) entry which is preliminary data.</text>
</comment>
<dbReference type="Pfam" id="PF08809">
    <property type="entry name" value="DUF1799"/>
    <property type="match status" value="1"/>
</dbReference>
<name>A0ABS4E439_9HYPH</name>
<accession>A0ABS4E439</accession>
<gene>
    <name evidence="1" type="ORF">J2Z17_004141</name>
</gene>
<dbReference type="EMBL" id="JAGGJU010000012">
    <property type="protein sequence ID" value="MBP1852683.1"/>
    <property type="molecule type" value="Genomic_DNA"/>
</dbReference>
<dbReference type="Proteomes" id="UP000759443">
    <property type="component" value="Unassembled WGS sequence"/>
</dbReference>
<protein>
    <submittedName>
        <fullName evidence="1">Uncharacterized protein</fullName>
    </submittedName>
</protein>